<sequence length="81" mass="8662">MPQSPLERAGFVFTFHGRQNPLQGQKPEWSGMKGAAGSQMAGIWQALGAALVLAYHFQAGQTISCKIIGSAANFLLCRRVG</sequence>
<gene>
    <name evidence="1" type="ORF">SDC9_28501</name>
</gene>
<dbReference type="AlphaFoldDB" id="A0A644UU23"/>
<name>A0A644UU23_9ZZZZ</name>
<dbReference type="EMBL" id="VSSQ01000164">
    <property type="protein sequence ID" value="MPL82556.1"/>
    <property type="molecule type" value="Genomic_DNA"/>
</dbReference>
<protein>
    <submittedName>
        <fullName evidence="1">Uncharacterized protein</fullName>
    </submittedName>
</protein>
<accession>A0A644UU23</accession>
<evidence type="ECO:0000313" key="1">
    <source>
        <dbReference type="EMBL" id="MPL82556.1"/>
    </source>
</evidence>
<comment type="caution">
    <text evidence="1">The sequence shown here is derived from an EMBL/GenBank/DDBJ whole genome shotgun (WGS) entry which is preliminary data.</text>
</comment>
<organism evidence="1">
    <name type="scientific">bioreactor metagenome</name>
    <dbReference type="NCBI Taxonomy" id="1076179"/>
    <lineage>
        <taxon>unclassified sequences</taxon>
        <taxon>metagenomes</taxon>
        <taxon>ecological metagenomes</taxon>
    </lineage>
</organism>
<proteinExistence type="predicted"/>
<reference evidence="1" key="1">
    <citation type="submission" date="2019-08" db="EMBL/GenBank/DDBJ databases">
        <authorList>
            <person name="Kucharzyk K."/>
            <person name="Murdoch R.W."/>
            <person name="Higgins S."/>
            <person name="Loffler F."/>
        </authorList>
    </citation>
    <scope>NUCLEOTIDE SEQUENCE</scope>
</reference>